<name>A0A1B6DHN0_9HEMI</name>
<dbReference type="SUPFAM" id="SSF57840">
    <property type="entry name" value="Ribosomal protein L36"/>
    <property type="match status" value="1"/>
</dbReference>
<dbReference type="InterPro" id="IPR035977">
    <property type="entry name" value="Ribosomal_bL36_sp"/>
</dbReference>
<keyword evidence="4 7" id="KW-0689">Ribosomal protein</keyword>
<evidence type="ECO:0000256" key="7">
    <source>
        <dbReference type="RuleBase" id="RU000570"/>
    </source>
</evidence>
<evidence type="ECO:0000256" key="5">
    <source>
        <dbReference type="ARBA" id="ARBA00023128"/>
    </source>
</evidence>
<accession>A0A1B6DHN0</accession>
<evidence type="ECO:0000313" key="8">
    <source>
        <dbReference type="EMBL" id="JAS25193.1"/>
    </source>
</evidence>
<comment type="subcellular location">
    <subcellularLocation>
        <location evidence="1">Mitochondrion</location>
    </subcellularLocation>
</comment>
<dbReference type="PANTHER" id="PTHR46909:SF1">
    <property type="entry name" value="LARGE RIBOSOMAL SUBUNIT PROTEIN BL36M"/>
    <property type="match status" value="1"/>
</dbReference>
<dbReference type="InterPro" id="IPR052143">
    <property type="entry name" value="Mitoribosomal_bL36m"/>
</dbReference>
<dbReference type="GO" id="GO:0003735">
    <property type="term" value="F:structural constituent of ribosome"/>
    <property type="evidence" value="ECO:0007669"/>
    <property type="project" value="InterPro"/>
</dbReference>
<evidence type="ECO:0000256" key="6">
    <source>
        <dbReference type="ARBA" id="ARBA00023274"/>
    </source>
</evidence>
<comment type="similarity">
    <text evidence="2 7">Belongs to the bacterial ribosomal protein bL36 family.</text>
</comment>
<dbReference type="EMBL" id="GEDC01012105">
    <property type="protein sequence ID" value="JAS25193.1"/>
    <property type="molecule type" value="Transcribed_RNA"/>
</dbReference>
<evidence type="ECO:0000256" key="3">
    <source>
        <dbReference type="ARBA" id="ARBA00022946"/>
    </source>
</evidence>
<organism evidence="8">
    <name type="scientific">Clastoptera arizonana</name>
    <name type="common">Arizona spittle bug</name>
    <dbReference type="NCBI Taxonomy" id="38151"/>
    <lineage>
        <taxon>Eukaryota</taxon>
        <taxon>Metazoa</taxon>
        <taxon>Ecdysozoa</taxon>
        <taxon>Arthropoda</taxon>
        <taxon>Hexapoda</taxon>
        <taxon>Insecta</taxon>
        <taxon>Pterygota</taxon>
        <taxon>Neoptera</taxon>
        <taxon>Paraneoptera</taxon>
        <taxon>Hemiptera</taxon>
        <taxon>Auchenorrhyncha</taxon>
        <taxon>Cercopoidea</taxon>
        <taxon>Clastopteridae</taxon>
        <taxon>Clastoptera</taxon>
    </lineage>
</organism>
<gene>
    <name evidence="8" type="ORF">g.6054</name>
</gene>
<keyword evidence="5" id="KW-0496">Mitochondrion</keyword>
<dbReference type="GO" id="GO:0006412">
    <property type="term" value="P:translation"/>
    <property type="evidence" value="ECO:0007669"/>
    <property type="project" value="InterPro"/>
</dbReference>
<evidence type="ECO:0000256" key="1">
    <source>
        <dbReference type="ARBA" id="ARBA00004173"/>
    </source>
</evidence>
<evidence type="ECO:0000256" key="2">
    <source>
        <dbReference type="ARBA" id="ARBA00007645"/>
    </source>
</evidence>
<dbReference type="Pfam" id="PF00444">
    <property type="entry name" value="Ribosomal_L36"/>
    <property type="match status" value="1"/>
</dbReference>
<keyword evidence="3" id="KW-0809">Transit peptide</keyword>
<dbReference type="AlphaFoldDB" id="A0A1B6DHN0"/>
<protein>
    <recommendedName>
        <fullName evidence="7">Ribosomal protein</fullName>
    </recommendedName>
</protein>
<dbReference type="NCBIfam" id="TIGR01022">
    <property type="entry name" value="rpmJ_bact"/>
    <property type="match status" value="1"/>
</dbReference>
<proteinExistence type="inferred from homology"/>
<reference evidence="8" key="1">
    <citation type="submission" date="2015-12" db="EMBL/GenBank/DDBJ databases">
        <title>De novo transcriptome assembly of four potential Pierce s Disease insect vectors from Arizona vineyards.</title>
        <authorList>
            <person name="Tassone E.E."/>
        </authorList>
    </citation>
    <scope>NUCLEOTIDE SEQUENCE</scope>
</reference>
<dbReference type="PANTHER" id="PTHR46909">
    <property type="entry name" value="39S RIBOSOMAL PROTEIN L36, MITOCHONDRIAL"/>
    <property type="match status" value="1"/>
</dbReference>
<dbReference type="GO" id="GO:0005762">
    <property type="term" value="C:mitochondrial large ribosomal subunit"/>
    <property type="evidence" value="ECO:0007669"/>
    <property type="project" value="TreeGrafter"/>
</dbReference>
<keyword evidence="6 7" id="KW-0687">Ribonucleoprotein</keyword>
<dbReference type="InterPro" id="IPR000473">
    <property type="entry name" value="Ribosomal_bL36"/>
</dbReference>
<sequence length="130" mass="15271">MNTVCNTIARSISAPLKLIRQSIQQFHNLPRVITPRNHLNQVQVLPNSVLNQSQHIGFLQPITSCVLIVRSFKVRYVLKKRCKDCYFAARDGRNYVLCPTHGRHKQMSMLKQFKNWRILTHATQSKYRPW</sequence>
<evidence type="ECO:0000256" key="4">
    <source>
        <dbReference type="ARBA" id="ARBA00022980"/>
    </source>
</evidence>